<dbReference type="Gene3D" id="3.40.50.1820">
    <property type="entry name" value="alpha/beta hydrolase"/>
    <property type="match status" value="1"/>
</dbReference>
<dbReference type="AlphaFoldDB" id="A0A8H4IM68"/>
<organism evidence="10 11">
    <name type="scientific">Botryosphaeria dothidea</name>
    <dbReference type="NCBI Taxonomy" id="55169"/>
    <lineage>
        <taxon>Eukaryota</taxon>
        <taxon>Fungi</taxon>
        <taxon>Dikarya</taxon>
        <taxon>Ascomycota</taxon>
        <taxon>Pezizomycotina</taxon>
        <taxon>Dothideomycetes</taxon>
        <taxon>Dothideomycetes incertae sedis</taxon>
        <taxon>Botryosphaeriales</taxon>
        <taxon>Botryosphaeriaceae</taxon>
        <taxon>Botryosphaeria</taxon>
    </lineage>
</organism>
<dbReference type="InterPro" id="IPR019826">
    <property type="entry name" value="Carboxylesterase_B_AS"/>
</dbReference>
<sequence length="565" mass="59846">MLAPITLSLFAASAFAAPAADRLSERQSGPSVTIQNGTVVGSSALGVESFKGIPFAQPPVGPLRLKPPQPITQSFGTLQAVGIPDSCPQFFLQIDTSTLAGDVISDLISNPAVQAATQSSEDCLTLNVQRPAGTTSDSKLPVLFWMFGGGFEFGSNQLYDGTPFVSKSVDMGKDVIYVAINYRVGGFGFLAGQELQADGSTNLGLRDQRLALQWVQDNIAAFGGDPEKVTIWGESAGAISAFDQTVINGGDNTYNGRPLFRAAIMNSGSIVPAQDVSSEKAQNIYNTVVQNAGCSGQSDTLACLRGLSTQDFLSAANSVPAIFGFRSLDLSYLPRPDPSSSFFSESPDASVVAGRVAKVPIIIGDQEDEGTLFSLVQANITTEAALTAYLQSYFPATDPQTVADLVASYPSDAASGSPFRTGIANQIRPQYKRLAAILGDITFTLTRRVYLDLITPQIPAAYSYLNTYLFGTPILGTFHASDVLVNFFSLLPVTADKTRQYYINFVADLDPNSAVPAGSPAWPQYTTTGRPLLQFAAGGIVTTGTDDFRQAQFETLAGSAASLRI</sequence>
<keyword evidence="6" id="KW-0443">Lipid metabolism</keyword>
<evidence type="ECO:0000313" key="10">
    <source>
        <dbReference type="EMBL" id="KAF4304040.1"/>
    </source>
</evidence>
<evidence type="ECO:0000313" key="11">
    <source>
        <dbReference type="Proteomes" id="UP000572817"/>
    </source>
</evidence>
<feature type="chain" id="PRO_5034252379" description="Carboxylic ester hydrolase" evidence="8">
    <location>
        <begin position="17"/>
        <end position="565"/>
    </location>
</feature>
<evidence type="ECO:0000256" key="4">
    <source>
        <dbReference type="ARBA" id="ARBA00022729"/>
    </source>
</evidence>
<keyword evidence="7" id="KW-0325">Glycoprotein</keyword>
<dbReference type="GO" id="GO:0006629">
    <property type="term" value="P:lipid metabolic process"/>
    <property type="evidence" value="ECO:0007669"/>
    <property type="project" value="UniProtKB-KW"/>
</dbReference>
<comment type="similarity">
    <text evidence="2 8">Belongs to the type-B carboxylesterase/lipase family.</text>
</comment>
<keyword evidence="3" id="KW-0964">Secreted</keyword>
<dbReference type="FunFam" id="3.40.50.1820:FF:000213">
    <property type="entry name" value="Carboxylic ester hydrolase"/>
    <property type="match status" value="1"/>
</dbReference>
<dbReference type="GO" id="GO:0016787">
    <property type="term" value="F:hydrolase activity"/>
    <property type="evidence" value="ECO:0007669"/>
    <property type="project" value="UniProtKB-KW"/>
</dbReference>
<feature type="domain" description="Carboxylesterase type B" evidence="9">
    <location>
        <begin position="30"/>
        <end position="537"/>
    </location>
</feature>
<comment type="caution">
    <text evidence="10">The sequence shown here is derived from an EMBL/GenBank/DDBJ whole genome shotgun (WGS) entry which is preliminary data.</text>
</comment>
<dbReference type="OrthoDB" id="408631at2759"/>
<dbReference type="Proteomes" id="UP000572817">
    <property type="component" value="Unassembled WGS sequence"/>
</dbReference>
<comment type="subcellular location">
    <subcellularLocation>
        <location evidence="1">Secreted</location>
    </subcellularLocation>
</comment>
<evidence type="ECO:0000256" key="3">
    <source>
        <dbReference type="ARBA" id="ARBA00022525"/>
    </source>
</evidence>
<protein>
    <recommendedName>
        <fullName evidence="8">Carboxylic ester hydrolase</fullName>
        <ecNumber evidence="8">3.1.1.-</ecNumber>
    </recommendedName>
</protein>
<name>A0A8H4IM68_9PEZI</name>
<dbReference type="GO" id="GO:0005576">
    <property type="term" value="C:extracellular region"/>
    <property type="evidence" value="ECO:0007669"/>
    <property type="project" value="UniProtKB-SubCell"/>
</dbReference>
<keyword evidence="5 8" id="KW-0378">Hydrolase</keyword>
<evidence type="ECO:0000256" key="8">
    <source>
        <dbReference type="RuleBase" id="RU361235"/>
    </source>
</evidence>
<dbReference type="EC" id="3.1.1.-" evidence="8"/>
<evidence type="ECO:0000256" key="2">
    <source>
        <dbReference type="ARBA" id="ARBA00005964"/>
    </source>
</evidence>
<evidence type="ECO:0000256" key="1">
    <source>
        <dbReference type="ARBA" id="ARBA00004613"/>
    </source>
</evidence>
<evidence type="ECO:0000259" key="9">
    <source>
        <dbReference type="Pfam" id="PF00135"/>
    </source>
</evidence>
<evidence type="ECO:0000256" key="7">
    <source>
        <dbReference type="ARBA" id="ARBA00023180"/>
    </source>
</evidence>
<gene>
    <name evidence="10" type="ORF">GTA08_BOTSDO07452</name>
</gene>
<feature type="signal peptide" evidence="8">
    <location>
        <begin position="1"/>
        <end position="16"/>
    </location>
</feature>
<evidence type="ECO:0000256" key="6">
    <source>
        <dbReference type="ARBA" id="ARBA00023098"/>
    </source>
</evidence>
<dbReference type="EMBL" id="WWBZ02000051">
    <property type="protein sequence ID" value="KAF4304040.1"/>
    <property type="molecule type" value="Genomic_DNA"/>
</dbReference>
<dbReference type="InterPro" id="IPR050309">
    <property type="entry name" value="Type-B_Carboxylest/Lipase"/>
</dbReference>
<dbReference type="PROSITE" id="PS00122">
    <property type="entry name" value="CARBOXYLESTERASE_B_1"/>
    <property type="match status" value="1"/>
</dbReference>
<accession>A0A8H4IM68</accession>
<proteinExistence type="inferred from homology"/>
<dbReference type="SUPFAM" id="SSF53474">
    <property type="entry name" value="alpha/beta-Hydrolases"/>
    <property type="match status" value="1"/>
</dbReference>
<keyword evidence="11" id="KW-1185">Reference proteome</keyword>
<dbReference type="Pfam" id="PF00135">
    <property type="entry name" value="COesterase"/>
    <property type="match status" value="1"/>
</dbReference>
<dbReference type="InterPro" id="IPR002018">
    <property type="entry name" value="CarbesteraseB"/>
</dbReference>
<dbReference type="PANTHER" id="PTHR11559">
    <property type="entry name" value="CARBOXYLESTERASE"/>
    <property type="match status" value="1"/>
</dbReference>
<keyword evidence="4 8" id="KW-0732">Signal</keyword>
<evidence type="ECO:0000256" key="5">
    <source>
        <dbReference type="ARBA" id="ARBA00022801"/>
    </source>
</evidence>
<dbReference type="InterPro" id="IPR029058">
    <property type="entry name" value="AB_hydrolase_fold"/>
</dbReference>
<reference evidence="10" key="1">
    <citation type="submission" date="2020-04" db="EMBL/GenBank/DDBJ databases">
        <title>Genome Assembly and Annotation of Botryosphaeria dothidea sdau 11-99, a Latent Pathogen of Apple Fruit Ring Rot in China.</title>
        <authorList>
            <person name="Yu C."/>
            <person name="Diao Y."/>
            <person name="Lu Q."/>
            <person name="Zhao J."/>
            <person name="Cui S."/>
            <person name="Peng C."/>
            <person name="He B."/>
            <person name="Liu H."/>
        </authorList>
    </citation>
    <scope>NUCLEOTIDE SEQUENCE [LARGE SCALE GENOMIC DNA]</scope>
    <source>
        <strain evidence="10">Sdau11-99</strain>
    </source>
</reference>